<dbReference type="RefSeq" id="WP_107243503.1">
    <property type="nucleotide sequence ID" value="NZ_PYMJ01000015.1"/>
</dbReference>
<dbReference type="GO" id="GO:0008081">
    <property type="term" value="F:phosphoric diester hydrolase activity"/>
    <property type="evidence" value="ECO:0007669"/>
    <property type="project" value="InterPro"/>
</dbReference>
<dbReference type="EMBL" id="PYMJ01000015">
    <property type="protein sequence ID" value="PSU47356.1"/>
    <property type="molecule type" value="Genomic_DNA"/>
</dbReference>
<dbReference type="SUPFAM" id="SSF51695">
    <property type="entry name" value="PLC-like phosphodiesterases"/>
    <property type="match status" value="1"/>
</dbReference>
<protein>
    <submittedName>
        <fullName evidence="2">Glycerophosphoryl diester phosphodiesterase</fullName>
    </submittedName>
</protein>
<dbReference type="OrthoDB" id="9795622at2"/>
<feature type="domain" description="GP-PDE" evidence="1">
    <location>
        <begin position="1"/>
        <end position="234"/>
    </location>
</feature>
<sequence>MITGHRGAAALAPENTLAGIQKAVESGIKWIEIDTQLSADNIPVIIHDKTVKRCTNGKGRVGDLTLAELKVLDAGSWFSNEFKGETIPTLEEALLACQENNLNMNLEIKIHKEHEVKPLVEKVVETVKHLNFPIEKLLFSSFSKTALAHCQALYPEVRRGFITEHKPFNMLDTIKPLDLYSLHIDHRILNEKQAKSIKEMGLTLMIWTLNDPKKVDKFTAWGVDNIITDKPNVF</sequence>
<comment type="caution">
    <text evidence="2">The sequence shown here is derived from an EMBL/GenBank/DDBJ whole genome shotgun (WGS) entry which is preliminary data.</text>
</comment>
<proteinExistence type="predicted"/>
<evidence type="ECO:0000313" key="3">
    <source>
        <dbReference type="Proteomes" id="UP000240987"/>
    </source>
</evidence>
<dbReference type="AlphaFoldDB" id="A0A2T3JEN7"/>
<dbReference type="CDD" id="cd08562">
    <property type="entry name" value="GDPD_EcUgpQ_like"/>
    <property type="match status" value="1"/>
</dbReference>
<dbReference type="Gene3D" id="3.20.20.190">
    <property type="entry name" value="Phosphatidylinositol (PI) phosphodiesterase"/>
    <property type="match status" value="1"/>
</dbReference>
<dbReference type="Proteomes" id="UP000240987">
    <property type="component" value="Unassembled WGS sequence"/>
</dbReference>
<gene>
    <name evidence="2" type="ORF">C9J12_15270</name>
</gene>
<accession>A0A2T3JEN7</accession>
<dbReference type="Pfam" id="PF03009">
    <property type="entry name" value="GDPD"/>
    <property type="match status" value="1"/>
</dbReference>
<dbReference type="InterPro" id="IPR030395">
    <property type="entry name" value="GP_PDE_dom"/>
</dbReference>
<dbReference type="InterPro" id="IPR017946">
    <property type="entry name" value="PLC-like_Pdiesterase_TIM-brl"/>
</dbReference>
<organism evidence="2 3">
    <name type="scientific">Photobacterium frigidiphilum</name>
    <dbReference type="NCBI Taxonomy" id="264736"/>
    <lineage>
        <taxon>Bacteria</taxon>
        <taxon>Pseudomonadati</taxon>
        <taxon>Pseudomonadota</taxon>
        <taxon>Gammaproteobacteria</taxon>
        <taxon>Vibrionales</taxon>
        <taxon>Vibrionaceae</taxon>
        <taxon>Photobacterium</taxon>
    </lineage>
</organism>
<dbReference type="PANTHER" id="PTHR46211">
    <property type="entry name" value="GLYCEROPHOSPHORYL DIESTER PHOSPHODIESTERASE"/>
    <property type="match status" value="1"/>
</dbReference>
<evidence type="ECO:0000313" key="2">
    <source>
        <dbReference type="EMBL" id="PSU47356.1"/>
    </source>
</evidence>
<dbReference type="PANTHER" id="PTHR46211:SF1">
    <property type="entry name" value="GLYCEROPHOSPHODIESTER PHOSPHODIESTERASE, CYTOPLASMIC"/>
    <property type="match status" value="1"/>
</dbReference>
<evidence type="ECO:0000259" key="1">
    <source>
        <dbReference type="PROSITE" id="PS51704"/>
    </source>
</evidence>
<dbReference type="PROSITE" id="PS50007">
    <property type="entry name" value="PIPLC_X_DOMAIN"/>
    <property type="match status" value="1"/>
</dbReference>
<reference evidence="2 3" key="1">
    <citation type="submission" date="2018-01" db="EMBL/GenBank/DDBJ databases">
        <title>Whole genome sequencing of Histamine producing bacteria.</title>
        <authorList>
            <person name="Butler K."/>
        </authorList>
    </citation>
    <scope>NUCLEOTIDE SEQUENCE [LARGE SCALE GENOMIC DNA]</scope>
    <source>
        <strain evidence="2 3">JCM 12947</strain>
    </source>
</reference>
<dbReference type="GO" id="GO:0006629">
    <property type="term" value="P:lipid metabolic process"/>
    <property type="evidence" value="ECO:0007669"/>
    <property type="project" value="InterPro"/>
</dbReference>
<keyword evidence="3" id="KW-1185">Reference proteome</keyword>
<dbReference type="PROSITE" id="PS51704">
    <property type="entry name" value="GP_PDE"/>
    <property type="match status" value="1"/>
</dbReference>
<name>A0A2T3JEN7_9GAMM</name>